<evidence type="ECO:0000256" key="8">
    <source>
        <dbReference type="ARBA" id="ARBA00023186"/>
    </source>
</evidence>
<dbReference type="FunFam" id="3.30.260.10:FF:000022">
    <property type="entry name" value="T-complex protein 1 subunit eta"/>
    <property type="match status" value="1"/>
</dbReference>
<dbReference type="GeneID" id="102980561"/>
<dbReference type="AlphaFoldDB" id="A0A455BTL7"/>
<dbReference type="GO" id="GO:0005524">
    <property type="term" value="F:ATP binding"/>
    <property type="evidence" value="ECO:0007669"/>
    <property type="project" value="UniProtKB-KW"/>
</dbReference>
<keyword evidence="4 12" id="KW-0963">Cytoplasm</keyword>
<evidence type="ECO:0000256" key="7">
    <source>
        <dbReference type="ARBA" id="ARBA00022840"/>
    </source>
</evidence>
<keyword evidence="7 11" id="KW-0067">ATP-binding</keyword>
<dbReference type="GO" id="GO:0051082">
    <property type="term" value="F:unfolded protein binding"/>
    <property type="evidence" value="ECO:0007669"/>
    <property type="project" value="InterPro"/>
</dbReference>
<dbReference type="FunFam" id="1.10.560.10:FF:000045">
    <property type="entry name" value="T-complex protein 1 subunit eta"/>
    <property type="match status" value="1"/>
</dbReference>
<evidence type="ECO:0000256" key="10">
    <source>
        <dbReference type="ARBA" id="ARBA00049360"/>
    </source>
</evidence>
<evidence type="ECO:0000256" key="2">
    <source>
        <dbReference type="ARBA" id="ARBA00008020"/>
    </source>
</evidence>
<dbReference type="PANTHER" id="PTHR11353">
    <property type="entry name" value="CHAPERONIN"/>
    <property type="match status" value="1"/>
</dbReference>
<accession>A0A455BTL7</accession>
<evidence type="ECO:0000256" key="9">
    <source>
        <dbReference type="ARBA" id="ARBA00032221"/>
    </source>
</evidence>
<comment type="catalytic activity">
    <reaction evidence="10">
        <text>ATP + H2O = ADP + phosphate + H(+)</text>
        <dbReference type="Rhea" id="RHEA:13065"/>
        <dbReference type="ChEBI" id="CHEBI:15377"/>
        <dbReference type="ChEBI" id="CHEBI:15378"/>
        <dbReference type="ChEBI" id="CHEBI:30616"/>
        <dbReference type="ChEBI" id="CHEBI:43474"/>
        <dbReference type="ChEBI" id="CHEBI:456216"/>
    </reaction>
</comment>
<dbReference type="SUPFAM" id="SSF48592">
    <property type="entry name" value="GroEL equatorial domain-like"/>
    <property type="match status" value="1"/>
</dbReference>
<evidence type="ECO:0000256" key="1">
    <source>
        <dbReference type="ARBA" id="ARBA00004496"/>
    </source>
</evidence>
<dbReference type="CDD" id="cd03340">
    <property type="entry name" value="TCP1_eta"/>
    <property type="match status" value="1"/>
</dbReference>
<dbReference type="PROSITE" id="PS00750">
    <property type="entry name" value="TCP1_1"/>
    <property type="match status" value="1"/>
</dbReference>
<dbReference type="InterPro" id="IPR002423">
    <property type="entry name" value="Cpn60/GroEL/TCP-1"/>
</dbReference>
<dbReference type="InterPro" id="IPR002194">
    <property type="entry name" value="Chaperonin_TCP-1_CS"/>
</dbReference>
<dbReference type="GO" id="GO:0005832">
    <property type="term" value="C:chaperonin-containing T-complex"/>
    <property type="evidence" value="ECO:0007669"/>
    <property type="project" value="UniProtKB-ARBA"/>
</dbReference>
<dbReference type="InterPro" id="IPR012720">
    <property type="entry name" value="Chap_CCT_eta"/>
</dbReference>
<dbReference type="GO" id="GO:0016887">
    <property type="term" value="F:ATP hydrolysis activity"/>
    <property type="evidence" value="ECO:0007669"/>
    <property type="project" value="InterPro"/>
</dbReference>
<evidence type="ECO:0000256" key="12">
    <source>
        <dbReference type="RuleBase" id="RU365042"/>
    </source>
</evidence>
<keyword evidence="5 11" id="KW-0547">Nucleotide-binding</keyword>
<dbReference type="GO" id="GO:0140662">
    <property type="term" value="F:ATP-dependent protein folding chaperone"/>
    <property type="evidence" value="ECO:0007669"/>
    <property type="project" value="InterPro"/>
</dbReference>
<feature type="region of interest" description="Disordered" evidence="13">
    <location>
        <begin position="455"/>
        <end position="474"/>
    </location>
</feature>
<evidence type="ECO:0000256" key="3">
    <source>
        <dbReference type="ARBA" id="ARBA00015836"/>
    </source>
</evidence>
<comment type="subunit">
    <text evidence="12">Heterooligomeric complex that forms two stacked rings.</text>
</comment>
<name>A0A455BTL7_PHYMC</name>
<comment type="subcellular location">
    <subcellularLocation>
        <location evidence="1 12">Cytoplasm</location>
    </subcellularLocation>
</comment>
<keyword evidence="6" id="KW-0378">Hydrolase</keyword>
<evidence type="ECO:0000256" key="5">
    <source>
        <dbReference type="ARBA" id="ARBA00022741"/>
    </source>
</evidence>
<evidence type="ECO:0000313" key="14">
    <source>
        <dbReference type="Proteomes" id="UP000248484"/>
    </source>
</evidence>
<keyword evidence="8 11" id="KW-0143">Chaperone</keyword>
<dbReference type="SUPFAM" id="SSF52029">
    <property type="entry name" value="GroEL apical domain-like"/>
    <property type="match status" value="1"/>
</dbReference>
<dbReference type="Proteomes" id="UP000248484">
    <property type="component" value="Chromosome 12"/>
</dbReference>
<dbReference type="FunFam" id="3.30.260.10:FF:000049">
    <property type="entry name" value="T-complex protein 1 subunit eta"/>
    <property type="match status" value="1"/>
</dbReference>
<protein>
    <recommendedName>
        <fullName evidence="3 12">T-complex protein 1 subunit eta</fullName>
        <shortName evidence="12">TCP-1-eta</shortName>
    </recommendedName>
    <alternativeName>
        <fullName evidence="9 12">CCT-eta</fullName>
    </alternativeName>
</protein>
<dbReference type="InterPro" id="IPR017998">
    <property type="entry name" value="Chaperone_TCP-1"/>
</dbReference>
<organism evidence="14 15">
    <name type="scientific">Physeter macrocephalus</name>
    <name type="common">Sperm whale</name>
    <name type="synonym">Physeter catodon</name>
    <dbReference type="NCBI Taxonomy" id="9755"/>
    <lineage>
        <taxon>Eukaryota</taxon>
        <taxon>Metazoa</taxon>
        <taxon>Chordata</taxon>
        <taxon>Craniata</taxon>
        <taxon>Vertebrata</taxon>
        <taxon>Euteleostomi</taxon>
        <taxon>Mammalia</taxon>
        <taxon>Eutheria</taxon>
        <taxon>Laurasiatheria</taxon>
        <taxon>Artiodactyla</taxon>
        <taxon>Whippomorpha</taxon>
        <taxon>Cetacea</taxon>
        <taxon>Odontoceti</taxon>
        <taxon>Physeteridae</taxon>
        <taxon>Physeter</taxon>
    </lineage>
</organism>
<evidence type="ECO:0000256" key="6">
    <source>
        <dbReference type="ARBA" id="ARBA00022801"/>
    </source>
</evidence>
<dbReference type="Gene3D" id="3.30.260.10">
    <property type="entry name" value="TCP-1-like chaperonin intermediate domain"/>
    <property type="match status" value="1"/>
</dbReference>
<reference evidence="15" key="1">
    <citation type="submission" date="2025-08" db="UniProtKB">
        <authorList>
            <consortium name="RefSeq"/>
        </authorList>
    </citation>
    <scope>IDENTIFICATION</scope>
    <source>
        <tissue evidence="15">Muscle</tissue>
    </source>
</reference>
<dbReference type="CTD" id="10574"/>
<dbReference type="PROSITE" id="PS00751">
    <property type="entry name" value="TCP1_2"/>
    <property type="match status" value="1"/>
</dbReference>
<dbReference type="Pfam" id="PF00118">
    <property type="entry name" value="Cpn60_TCP1"/>
    <property type="match status" value="2"/>
</dbReference>
<evidence type="ECO:0000256" key="13">
    <source>
        <dbReference type="SAM" id="MobiDB-lite"/>
    </source>
</evidence>
<dbReference type="RefSeq" id="XP_028352324.1">
    <property type="nucleotide sequence ID" value="XM_028496523.2"/>
</dbReference>
<dbReference type="InterPro" id="IPR027409">
    <property type="entry name" value="GroEL-like_apical_dom_sf"/>
</dbReference>
<dbReference type="NCBIfam" id="TIGR02345">
    <property type="entry name" value="chap_CCT_eta"/>
    <property type="match status" value="1"/>
</dbReference>
<dbReference type="FunFam" id="3.50.7.10:FF:000006">
    <property type="entry name" value="T-complex protein 1 subunit eta"/>
    <property type="match status" value="1"/>
</dbReference>
<dbReference type="InterPro" id="IPR027410">
    <property type="entry name" value="TCP-1-like_intermed_sf"/>
</dbReference>
<dbReference type="Gene3D" id="3.50.7.10">
    <property type="entry name" value="GroEL"/>
    <property type="match status" value="1"/>
</dbReference>
<evidence type="ECO:0000256" key="11">
    <source>
        <dbReference type="RuleBase" id="RU004187"/>
    </source>
</evidence>
<sequence length="474" mass="51986">MMPTPVILLKEGTDSSQGIPQLVSNISACQVIAEAVRTTLGPRGMDKLIVDGRGKATISNDGATILKLLDVVHPAAKTLVDIAKSQDAEVGDGTTSVTLLAAEFLKQVKPYVEEGLHPQIIIRAFHTATQLAVNKIKEIAVTVKKEDKVEQRKLLEKCAMTALSSKLISQQKAFFAKMVVDAVMMLDDLLQLKMIGIKKVQGGALEESQLVAGVAFKKTFSYAGFEMQPKKYHNPMIALLNVELELKAEKDNAEIRVHTVEDYQAIVDAEWNILYDKLERIHHSGAKVVLSKLPIGDVATQYFADRDMFCAGRVLEEDLKRTMMACGGSIQTSVNALSSDVLGRCQVFEETQIGGERYNFFKGCPKAKTCTIILRGGAEQFMEETERSLHDAIMIVRRAIKGGMWYGVDINNEDIADNFEAFVWEPAMVRINALTAASEAACLIVSVDETIKNPRSTVDVPPAAGRGRGRGHLH</sequence>
<evidence type="ECO:0000256" key="4">
    <source>
        <dbReference type="ARBA" id="ARBA00022490"/>
    </source>
</evidence>
<comment type="function">
    <text evidence="12">Molecular chaperone; assists the folding of proteins upon ATP hydrolysis. Known to play a role, in vitro, in the folding of actin and tubulin.</text>
</comment>
<evidence type="ECO:0000313" key="15">
    <source>
        <dbReference type="RefSeq" id="XP_028352324.1"/>
    </source>
</evidence>
<dbReference type="Gene3D" id="1.10.560.10">
    <property type="entry name" value="GroEL-like equatorial domain"/>
    <property type="match status" value="2"/>
</dbReference>
<gene>
    <name evidence="15" type="primary">CCT7</name>
</gene>
<keyword evidence="14" id="KW-1185">Reference proteome</keyword>
<dbReference type="InterPro" id="IPR027413">
    <property type="entry name" value="GROEL-like_equatorial_sf"/>
</dbReference>
<dbReference type="PROSITE" id="PS00995">
    <property type="entry name" value="TCP1_3"/>
    <property type="match status" value="1"/>
</dbReference>
<proteinExistence type="inferred from homology"/>
<comment type="similarity">
    <text evidence="2 11">Belongs to the TCP-1 chaperonin family.</text>
</comment>
<dbReference type="PRINTS" id="PR00304">
    <property type="entry name" value="TCOMPLEXTCP1"/>
</dbReference>